<dbReference type="EMBL" id="JAJVCN010000003">
    <property type="protein sequence ID" value="MCE7008723.1"/>
    <property type="molecule type" value="Genomic_DNA"/>
</dbReference>
<reference evidence="1 2" key="1">
    <citation type="submission" date="2021-12" db="EMBL/GenBank/DDBJ databases">
        <title>Genome sequence of Kibdelosporangium philippinense ATCC 49844.</title>
        <authorList>
            <person name="Fedorov E.A."/>
            <person name="Omeragic M."/>
            <person name="Shalygina K.F."/>
            <person name="Maclea K.S."/>
        </authorList>
    </citation>
    <scope>NUCLEOTIDE SEQUENCE [LARGE SCALE GENOMIC DNA]</scope>
    <source>
        <strain evidence="1 2">ATCC 49844</strain>
    </source>
</reference>
<accession>A0ABS8ZLP6</accession>
<sequence>MTAPLFFAGEKLFADSMNDRIAHVIARAQRTDSSPGTTSATGVGVTSLTVDVLAGHRYRVDIPLCHATSTTNGDLTLVKVTHSVNGSTPTASSPAILGAQAVAAPHPTAPFPVVGFITPNADLTLKLLVCVARVGGSGTSSIFGDGIRVMDLLVWDMGIDPGNTGTNL</sequence>
<proteinExistence type="predicted"/>
<evidence type="ECO:0000313" key="2">
    <source>
        <dbReference type="Proteomes" id="UP001521150"/>
    </source>
</evidence>
<dbReference type="RefSeq" id="WP_233730194.1">
    <property type="nucleotide sequence ID" value="NZ_JAJVCN010000003.1"/>
</dbReference>
<organism evidence="1 2">
    <name type="scientific">Kibdelosporangium philippinense</name>
    <dbReference type="NCBI Taxonomy" id="211113"/>
    <lineage>
        <taxon>Bacteria</taxon>
        <taxon>Bacillati</taxon>
        <taxon>Actinomycetota</taxon>
        <taxon>Actinomycetes</taxon>
        <taxon>Pseudonocardiales</taxon>
        <taxon>Pseudonocardiaceae</taxon>
        <taxon>Kibdelosporangium</taxon>
    </lineage>
</organism>
<protein>
    <submittedName>
        <fullName evidence="1">Uncharacterized protein</fullName>
    </submittedName>
</protein>
<keyword evidence="2" id="KW-1185">Reference proteome</keyword>
<evidence type="ECO:0000313" key="1">
    <source>
        <dbReference type="EMBL" id="MCE7008723.1"/>
    </source>
</evidence>
<name>A0ABS8ZLP6_9PSEU</name>
<gene>
    <name evidence="1" type="ORF">LWC34_38820</name>
</gene>
<dbReference type="Proteomes" id="UP001521150">
    <property type="component" value="Unassembled WGS sequence"/>
</dbReference>
<comment type="caution">
    <text evidence="1">The sequence shown here is derived from an EMBL/GenBank/DDBJ whole genome shotgun (WGS) entry which is preliminary data.</text>
</comment>